<evidence type="ECO:0000256" key="7">
    <source>
        <dbReference type="SAM" id="Phobius"/>
    </source>
</evidence>
<dbReference type="InterPro" id="IPR050622">
    <property type="entry name" value="CPA3_antiporter_subunitB"/>
</dbReference>
<dbReference type="PANTHER" id="PTHR33932">
    <property type="entry name" value="NA(+)/H(+) ANTIPORTER SUBUNIT B"/>
    <property type="match status" value="1"/>
</dbReference>
<keyword evidence="4 7" id="KW-0812">Transmembrane</keyword>
<evidence type="ECO:0000313" key="9">
    <source>
        <dbReference type="EMBL" id="MCC6070465.1"/>
    </source>
</evidence>
<dbReference type="InterPro" id="IPR007182">
    <property type="entry name" value="MnhB"/>
</dbReference>
<protein>
    <recommendedName>
        <fullName evidence="8">Na+/H+ antiporter MnhB subunit-related protein domain-containing protein</fullName>
    </recommendedName>
</protein>
<feature type="transmembrane region" description="Helical" evidence="7">
    <location>
        <begin position="63"/>
        <end position="82"/>
    </location>
</feature>
<evidence type="ECO:0000256" key="6">
    <source>
        <dbReference type="ARBA" id="ARBA00023136"/>
    </source>
</evidence>
<sequence length="219" mass="21836">MKAWPAAVGAGALALWAALAAVILDMPAPAIDLAAAVQARLADSGVGHPVTAVLLNFRGYDTLLEVAVLLLAQVNMLGAGTVRRAPPLPAPSMLALAARATTPLTLMMAGYLLWAGADAPGGAFQAGAVLAAGLVLLYLAGIMPAWDAPGVPMRSGSACGFLVFLAVAALATPGGALLQYPASLAGALIVLVESALALSIGLGLAGLFLWLPRERGGQA</sequence>
<keyword evidence="3" id="KW-1003">Cell membrane</keyword>
<feature type="transmembrane region" description="Helical" evidence="7">
    <location>
        <begin position="184"/>
        <end position="211"/>
    </location>
</feature>
<proteinExistence type="inferred from homology"/>
<dbReference type="PANTHER" id="PTHR33932:SF4">
    <property type="entry name" value="NA(+)_H(+) ANTIPORTER SUBUNIT B"/>
    <property type="match status" value="1"/>
</dbReference>
<evidence type="ECO:0000256" key="1">
    <source>
        <dbReference type="ARBA" id="ARBA00004651"/>
    </source>
</evidence>
<reference evidence="9 10" key="1">
    <citation type="submission" date="2021-11" db="EMBL/GenBank/DDBJ databases">
        <authorList>
            <person name="Huq M.A."/>
        </authorList>
    </citation>
    <scope>NUCLEOTIDE SEQUENCE [LARGE SCALE GENOMIC DNA]</scope>
    <source>
        <strain evidence="9 10">MAHUQ-52</strain>
    </source>
</reference>
<evidence type="ECO:0000313" key="10">
    <source>
        <dbReference type="Proteomes" id="UP001198701"/>
    </source>
</evidence>
<accession>A0ABS8IT90</accession>
<evidence type="ECO:0000259" key="8">
    <source>
        <dbReference type="Pfam" id="PF04039"/>
    </source>
</evidence>
<comment type="subcellular location">
    <subcellularLocation>
        <location evidence="1">Cell membrane</location>
        <topology evidence="1">Multi-pass membrane protein</topology>
    </subcellularLocation>
</comment>
<gene>
    <name evidence="9" type="ORF">LMJ30_05745</name>
</gene>
<keyword evidence="6 7" id="KW-0472">Membrane</keyword>
<dbReference type="Pfam" id="PF04039">
    <property type="entry name" value="MnhB"/>
    <property type="match status" value="1"/>
</dbReference>
<dbReference type="RefSeq" id="WP_229431387.1">
    <property type="nucleotide sequence ID" value="NZ_JAJHPV010000009.1"/>
</dbReference>
<evidence type="ECO:0000256" key="2">
    <source>
        <dbReference type="ARBA" id="ARBA00009425"/>
    </source>
</evidence>
<organism evidence="9 10">
    <name type="scientific">Massilia agrisoli</name>
    <dbReference type="NCBI Taxonomy" id="2892444"/>
    <lineage>
        <taxon>Bacteria</taxon>
        <taxon>Pseudomonadati</taxon>
        <taxon>Pseudomonadota</taxon>
        <taxon>Betaproteobacteria</taxon>
        <taxon>Burkholderiales</taxon>
        <taxon>Oxalobacteraceae</taxon>
        <taxon>Telluria group</taxon>
        <taxon>Massilia</taxon>
    </lineage>
</organism>
<comment type="similarity">
    <text evidence="2">Belongs to the CPA3 antiporters (TC 2.A.63) subunit B family.</text>
</comment>
<feature type="transmembrane region" description="Helical" evidence="7">
    <location>
        <begin position="158"/>
        <end position="178"/>
    </location>
</feature>
<dbReference type="Proteomes" id="UP001198701">
    <property type="component" value="Unassembled WGS sequence"/>
</dbReference>
<evidence type="ECO:0000256" key="4">
    <source>
        <dbReference type="ARBA" id="ARBA00022692"/>
    </source>
</evidence>
<name>A0ABS8IT90_9BURK</name>
<keyword evidence="10" id="KW-1185">Reference proteome</keyword>
<comment type="caution">
    <text evidence="9">The sequence shown here is derived from an EMBL/GenBank/DDBJ whole genome shotgun (WGS) entry which is preliminary data.</text>
</comment>
<feature type="transmembrane region" description="Helical" evidence="7">
    <location>
        <begin position="126"/>
        <end position="146"/>
    </location>
</feature>
<keyword evidence="5 7" id="KW-1133">Transmembrane helix</keyword>
<dbReference type="EMBL" id="JAJHPV010000009">
    <property type="protein sequence ID" value="MCC6070465.1"/>
    <property type="molecule type" value="Genomic_DNA"/>
</dbReference>
<evidence type="ECO:0000256" key="5">
    <source>
        <dbReference type="ARBA" id="ARBA00022989"/>
    </source>
</evidence>
<evidence type="ECO:0000256" key="3">
    <source>
        <dbReference type="ARBA" id="ARBA00022475"/>
    </source>
</evidence>
<feature type="domain" description="Na+/H+ antiporter MnhB subunit-related protein" evidence="8">
    <location>
        <begin position="94"/>
        <end position="204"/>
    </location>
</feature>
<feature type="transmembrane region" description="Helical" evidence="7">
    <location>
        <begin position="94"/>
        <end position="114"/>
    </location>
</feature>